<proteinExistence type="predicted"/>
<dbReference type="Proteomes" id="UP001529510">
    <property type="component" value="Unassembled WGS sequence"/>
</dbReference>
<evidence type="ECO:0000313" key="1">
    <source>
        <dbReference type="EMBL" id="KAL0157504.1"/>
    </source>
</evidence>
<sequence length="76" mass="8928">LDQEQLSLSLKGIKDHLVEEYKNSINYKQTESELERIIKGQDYSTRPKSRTVTYSTSFCHQTFRNLMLNPQISFAE</sequence>
<dbReference type="AlphaFoldDB" id="A0ABD0N5T8"/>
<gene>
    <name evidence="1" type="ORF">M9458_045580</name>
</gene>
<accession>A0ABD0N5T8</accession>
<name>A0ABD0N5T8_CIRMR</name>
<keyword evidence="2" id="KW-1185">Reference proteome</keyword>
<feature type="non-terminal residue" evidence="1">
    <location>
        <position position="1"/>
    </location>
</feature>
<evidence type="ECO:0000313" key="2">
    <source>
        <dbReference type="Proteomes" id="UP001529510"/>
    </source>
</evidence>
<feature type="non-terminal residue" evidence="1">
    <location>
        <position position="76"/>
    </location>
</feature>
<comment type="caution">
    <text evidence="1">The sequence shown here is derived from an EMBL/GenBank/DDBJ whole genome shotgun (WGS) entry which is preliminary data.</text>
</comment>
<protein>
    <submittedName>
        <fullName evidence="1">Uncharacterized protein</fullName>
    </submittedName>
</protein>
<organism evidence="1 2">
    <name type="scientific">Cirrhinus mrigala</name>
    <name type="common">Mrigala</name>
    <dbReference type="NCBI Taxonomy" id="683832"/>
    <lineage>
        <taxon>Eukaryota</taxon>
        <taxon>Metazoa</taxon>
        <taxon>Chordata</taxon>
        <taxon>Craniata</taxon>
        <taxon>Vertebrata</taxon>
        <taxon>Euteleostomi</taxon>
        <taxon>Actinopterygii</taxon>
        <taxon>Neopterygii</taxon>
        <taxon>Teleostei</taxon>
        <taxon>Ostariophysi</taxon>
        <taxon>Cypriniformes</taxon>
        <taxon>Cyprinidae</taxon>
        <taxon>Labeoninae</taxon>
        <taxon>Labeonini</taxon>
        <taxon>Cirrhinus</taxon>
    </lineage>
</organism>
<dbReference type="EMBL" id="JAMKFB020000023">
    <property type="protein sequence ID" value="KAL0157504.1"/>
    <property type="molecule type" value="Genomic_DNA"/>
</dbReference>
<reference evidence="1 2" key="1">
    <citation type="submission" date="2024-05" db="EMBL/GenBank/DDBJ databases">
        <title>Genome sequencing and assembly of Indian major carp, Cirrhinus mrigala (Hamilton, 1822).</title>
        <authorList>
            <person name="Mohindra V."/>
            <person name="Chowdhury L.M."/>
            <person name="Lal K."/>
            <person name="Jena J.K."/>
        </authorList>
    </citation>
    <scope>NUCLEOTIDE SEQUENCE [LARGE SCALE GENOMIC DNA]</scope>
    <source>
        <strain evidence="1">CM1030</strain>
        <tissue evidence="1">Blood</tissue>
    </source>
</reference>